<accession>A0A951QHN9</accession>
<name>A0A951QHN9_9CYAN</name>
<proteinExistence type="predicted"/>
<evidence type="ECO:0000313" key="2">
    <source>
        <dbReference type="Proteomes" id="UP000729701"/>
    </source>
</evidence>
<evidence type="ECO:0000313" key="1">
    <source>
        <dbReference type="EMBL" id="MBW4666489.1"/>
    </source>
</evidence>
<comment type="caution">
    <text evidence="1">The sequence shown here is derived from an EMBL/GenBank/DDBJ whole genome shotgun (WGS) entry which is preliminary data.</text>
</comment>
<protein>
    <submittedName>
        <fullName evidence="1">Uncharacterized protein</fullName>
    </submittedName>
</protein>
<organism evidence="1 2">
    <name type="scientific">Cyanomargarita calcarea GSE-NOS-MK-12-04C</name>
    <dbReference type="NCBI Taxonomy" id="2839659"/>
    <lineage>
        <taxon>Bacteria</taxon>
        <taxon>Bacillati</taxon>
        <taxon>Cyanobacteriota</taxon>
        <taxon>Cyanophyceae</taxon>
        <taxon>Nostocales</taxon>
        <taxon>Cyanomargaritaceae</taxon>
        <taxon>Cyanomargarita</taxon>
    </lineage>
</organism>
<dbReference type="EMBL" id="JAHHGZ010000003">
    <property type="protein sequence ID" value="MBW4666489.1"/>
    <property type="molecule type" value="Genomic_DNA"/>
</dbReference>
<reference evidence="1" key="1">
    <citation type="submission" date="2021-05" db="EMBL/GenBank/DDBJ databases">
        <authorList>
            <person name="Pietrasiak N."/>
            <person name="Ward R."/>
            <person name="Stajich J.E."/>
            <person name="Kurbessoian T."/>
        </authorList>
    </citation>
    <scope>NUCLEOTIDE SEQUENCE</scope>
    <source>
        <strain evidence="1">GSE-NOS-MK-12-04C</strain>
    </source>
</reference>
<gene>
    <name evidence="1" type="ORF">KME60_03335</name>
</gene>
<dbReference type="AlphaFoldDB" id="A0A951QHN9"/>
<sequence>MGTVVLNTNKLGIAKTTPYYISGQDLLNPEEKDINLRKLEAWQVELKDGANEVSDRLVELIKKHPDIDWYLNNGILSFEEQPAPTIPPTDPPPPVKDIKALSVKLAEPIIKAETDIKLLKEWENDPRTGIKDLVGDRLLELGEMPNV</sequence>
<reference evidence="1" key="2">
    <citation type="journal article" date="2022" name="Microbiol. Resour. Announc.">
        <title>Metagenome Sequencing to Explore Phylogenomics of Terrestrial Cyanobacteria.</title>
        <authorList>
            <person name="Ward R.D."/>
            <person name="Stajich J.E."/>
            <person name="Johansen J.R."/>
            <person name="Huntemann M."/>
            <person name="Clum A."/>
            <person name="Foster B."/>
            <person name="Foster B."/>
            <person name="Roux S."/>
            <person name="Palaniappan K."/>
            <person name="Varghese N."/>
            <person name="Mukherjee S."/>
            <person name="Reddy T.B.K."/>
            <person name="Daum C."/>
            <person name="Copeland A."/>
            <person name="Chen I.A."/>
            <person name="Ivanova N.N."/>
            <person name="Kyrpides N.C."/>
            <person name="Shapiro N."/>
            <person name="Eloe-Fadrosh E.A."/>
            <person name="Pietrasiak N."/>
        </authorList>
    </citation>
    <scope>NUCLEOTIDE SEQUENCE</scope>
    <source>
        <strain evidence="1">GSE-NOS-MK-12-04C</strain>
    </source>
</reference>
<dbReference type="Proteomes" id="UP000729701">
    <property type="component" value="Unassembled WGS sequence"/>
</dbReference>